<organism evidence="3 4">
    <name type="scientific">Cajanus cajan</name>
    <name type="common">Pigeon pea</name>
    <name type="synonym">Cajanus indicus</name>
    <dbReference type="NCBI Taxonomy" id="3821"/>
    <lineage>
        <taxon>Eukaryota</taxon>
        <taxon>Viridiplantae</taxon>
        <taxon>Streptophyta</taxon>
        <taxon>Embryophyta</taxon>
        <taxon>Tracheophyta</taxon>
        <taxon>Spermatophyta</taxon>
        <taxon>Magnoliopsida</taxon>
        <taxon>eudicotyledons</taxon>
        <taxon>Gunneridae</taxon>
        <taxon>Pentapetalae</taxon>
        <taxon>rosids</taxon>
        <taxon>fabids</taxon>
        <taxon>Fabales</taxon>
        <taxon>Fabaceae</taxon>
        <taxon>Papilionoideae</taxon>
        <taxon>50 kb inversion clade</taxon>
        <taxon>NPAAA clade</taxon>
        <taxon>indigoferoid/millettioid clade</taxon>
        <taxon>Phaseoleae</taxon>
        <taxon>Cajanus</taxon>
    </lineage>
</organism>
<proteinExistence type="predicted"/>
<keyword evidence="1" id="KW-0812">Transmembrane</keyword>
<gene>
    <name evidence="3" type="ORF">KK1_019131</name>
</gene>
<feature type="transmembrane region" description="Helical" evidence="1">
    <location>
        <begin position="129"/>
        <end position="152"/>
    </location>
</feature>
<sequence>MPYKLTFVSNKCFIQDMNHKKMIGTVELEEGLYKFDKLLFDSPTPNKVMLSQTTVDSIFSNNLKFNCNKRAIDLWHYRLGHPSVDRLQMLKQSYPSITVDKQFVCETCHLAEQKKISFPHSDSHSLTHLLLFMLIFGVHVLLLLCMVIDIFLQ</sequence>
<dbReference type="AlphaFoldDB" id="A0A151TBV6"/>
<dbReference type="EMBL" id="CM003609">
    <property type="protein sequence ID" value="KYP64531.1"/>
    <property type="molecule type" value="Genomic_DNA"/>
</dbReference>
<evidence type="ECO:0000259" key="2">
    <source>
        <dbReference type="Pfam" id="PF13976"/>
    </source>
</evidence>
<accession>A0A151TBV6</accession>
<protein>
    <recommendedName>
        <fullName evidence="2">GAG-pre-integrase domain-containing protein</fullName>
    </recommendedName>
</protein>
<keyword evidence="4" id="KW-1185">Reference proteome</keyword>
<evidence type="ECO:0000256" key="1">
    <source>
        <dbReference type="SAM" id="Phobius"/>
    </source>
</evidence>
<reference evidence="3 4" key="1">
    <citation type="journal article" date="2012" name="Nat. Biotechnol.">
        <title>Draft genome sequence of pigeonpea (Cajanus cajan), an orphan legume crop of resource-poor farmers.</title>
        <authorList>
            <person name="Varshney R.K."/>
            <person name="Chen W."/>
            <person name="Li Y."/>
            <person name="Bharti A.K."/>
            <person name="Saxena R.K."/>
            <person name="Schlueter J.A."/>
            <person name="Donoghue M.T."/>
            <person name="Azam S."/>
            <person name="Fan G."/>
            <person name="Whaley A.M."/>
            <person name="Farmer A.D."/>
            <person name="Sheridan J."/>
            <person name="Iwata A."/>
            <person name="Tuteja R."/>
            <person name="Penmetsa R.V."/>
            <person name="Wu W."/>
            <person name="Upadhyaya H.D."/>
            <person name="Yang S.P."/>
            <person name="Shah T."/>
            <person name="Saxena K.B."/>
            <person name="Michael T."/>
            <person name="McCombie W.R."/>
            <person name="Yang B."/>
            <person name="Zhang G."/>
            <person name="Yang H."/>
            <person name="Wang J."/>
            <person name="Spillane C."/>
            <person name="Cook D.R."/>
            <person name="May G.D."/>
            <person name="Xu X."/>
            <person name="Jackson S.A."/>
        </authorList>
    </citation>
    <scope>NUCLEOTIDE SEQUENCE [LARGE SCALE GENOMIC DNA]</scope>
    <source>
        <strain evidence="4">cv. Asha</strain>
    </source>
</reference>
<dbReference type="Pfam" id="PF13976">
    <property type="entry name" value="gag_pre-integrs"/>
    <property type="match status" value="1"/>
</dbReference>
<keyword evidence="1" id="KW-1133">Transmembrane helix</keyword>
<keyword evidence="1" id="KW-0472">Membrane</keyword>
<dbReference type="Proteomes" id="UP000075243">
    <property type="component" value="Chromosome 7"/>
</dbReference>
<feature type="domain" description="GAG-pre-integrase" evidence="2">
    <location>
        <begin position="57"/>
        <end position="113"/>
    </location>
</feature>
<name>A0A151TBV6_CAJCA</name>
<dbReference type="InterPro" id="IPR025724">
    <property type="entry name" value="GAG-pre-integrase_dom"/>
</dbReference>
<evidence type="ECO:0000313" key="4">
    <source>
        <dbReference type="Proteomes" id="UP000075243"/>
    </source>
</evidence>
<dbReference type="Gramene" id="C.cajan_18588.t">
    <property type="protein sequence ID" value="C.cajan_18588.t.cds1"/>
    <property type="gene ID" value="C.cajan_18588"/>
</dbReference>
<evidence type="ECO:0000313" key="3">
    <source>
        <dbReference type="EMBL" id="KYP64531.1"/>
    </source>
</evidence>